<reference evidence="6" key="1">
    <citation type="journal article" date="2022" name="Proc. Natl. Acad. Sci. U.S.A.">
        <title>Life cycle and functional genomics of the unicellular red alga Galdieria for elucidating algal and plant evolution and industrial use.</title>
        <authorList>
            <person name="Hirooka S."/>
            <person name="Itabashi T."/>
            <person name="Ichinose T.M."/>
            <person name="Onuma R."/>
            <person name="Fujiwara T."/>
            <person name="Yamashita S."/>
            <person name="Jong L.W."/>
            <person name="Tomita R."/>
            <person name="Iwane A.H."/>
            <person name="Miyagishima S.Y."/>
        </authorList>
    </citation>
    <scope>NUCLEOTIDE SEQUENCE</scope>
    <source>
        <strain evidence="6">NBRC 102759</strain>
    </source>
</reference>
<evidence type="ECO:0000313" key="6">
    <source>
        <dbReference type="EMBL" id="GJQ15796.1"/>
    </source>
</evidence>
<accession>A0A9C7Q6L7</accession>
<feature type="compositionally biased region" description="Acidic residues" evidence="4">
    <location>
        <begin position="103"/>
        <end position="118"/>
    </location>
</feature>
<feature type="domain" description="Tetratricopeptide SHNi-TPR" evidence="5">
    <location>
        <begin position="216"/>
        <end position="246"/>
    </location>
</feature>
<dbReference type="AlphaFoldDB" id="A0A9C7Q6L7"/>
<feature type="coiled-coil region" evidence="3">
    <location>
        <begin position="307"/>
        <end position="334"/>
    </location>
</feature>
<dbReference type="InterPro" id="IPR051730">
    <property type="entry name" value="NASP-like"/>
</dbReference>
<evidence type="ECO:0000256" key="4">
    <source>
        <dbReference type="SAM" id="MobiDB-lite"/>
    </source>
</evidence>
<dbReference type="GO" id="GO:0042393">
    <property type="term" value="F:histone binding"/>
    <property type="evidence" value="ECO:0007669"/>
    <property type="project" value="TreeGrafter"/>
</dbReference>
<keyword evidence="2" id="KW-0802">TPR repeat</keyword>
<feature type="compositionally biased region" description="Basic and acidic residues" evidence="4">
    <location>
        <begin position="134"/>
        <end position="158"/>
    </location>
</feature>
<gene>
    <name evidence="6" type="ORF">GpartN1_g7587.t1</name>
</gene>
<feature type="region of interest" description="Disordered" evidence="4">
    <location>
        <begin position="92"/>
        <end position="187"/>
    </location>
</feature>
<reference evidence="6" key="2">
    <citation type="submission" date="2022-01" db="EMBL/GenBank/DDBJ databases">
        <authorList>
            <person name="Hirooka S."/>
            <person name="Miyagishima S.Y."/>
        </authorList>
    </citation>
    <scope>NUCLEOTIDE SEQUENCE</scope>
    <source>
        <strain evidence="6">NBRC 102759</strain>
    </source>
</reference>
<comment type="caution">
    <text evidence="6">The sequence shown here is derived from an EMBL/GenBank/DDBJ whole genome shotgun (WGS) entry which is preliminary data.</text>
</comment>
<name>A0A9C7Q6L7_9RHOD</name>
<dbReference type="GO" id="GO:0005654">
    <property type="term" value="C:nucleoplasm"/>
    <property type="evidence" value="ECO:0007669"/>
    <property type="project" value="TreeGrafter"/>
</dbReference>
<organism evidence="6 7">
    <name type="scientific">Galdieria partita</name>
    <dbReference type="NCBI Taxonomy" id="83374"/>
    <lineage>
        <taxon>Eukaryota</taxon>
        <taxon>Rhodophyta</taxon>
        <taxon>Bangiophyceae</taxon>
        <taxon>Galdieriales</taxon>
        <taxon>Galdieriaceae</taxon>
        <taxon>Galdieria</taxon>
    </lineage>
</organism>
<dbReference type="Gene3D" id="1.25.40.10">
    <property type="entry name" value="Tetratricopeptide repeat domain"/>
    <property type="match status" value="1"/>
</dbReference>
<keyword evidence="7" id="KW-1185">Reference proteome</keyword>
<dbReference type="InterPro" id="IPR019544">
    <property type="entry name" value="Tetratricopeptide_SHNi-TPR_dom"/>
</dbReference>
<evidence type="ECO:0000313" key="7">
    <source>
        <dbReference type="Proteomes" id="UP001061958"/>
    </source>
</evidence>
<sequence>MNVPNDHTAVLSKLECYPSSVTELYKEASQLFSSGKFSEAADKIEAALKELDDCQEEDKQTWGFAELQLLYGRSLLEIIKCSSSSNDDIFGPKVPKIVGLPTDSEEAEEEEDPSETEEGLPKELNHKSTVADVEESKHEENVLVVYSREDSPVEKDTSSDSGLPEQQLTEMADSEESRQGEEEEQDIRELAWEQLECARVILASQLPDSKLRLAVVYEALGDFGMENDNNEQAAQDFKSAVKCYEEAGYSSSRMVGGLYHSIYLALRSVEPDEARKNLKLAADVFKKRIAENKEKVEGQTNDVSEVLDDEEEILKEIELEIADFECVISNQEKENSTCQHDKEIHITRVEPRKRAEANTDVTQEQKTALCETFSEQAHELVANKRSRTCTEKESLSTEH</sequence>
<dbReference type="SUPFAM" id="SSF48452">
    <property type="entry name" value="TPR-like"/>
    <property type="match status" value="1"/>
</dbReference>
<dbReference type="InterPro" id="IPR011990">
    <property type="entry name" value="TPR-like_helical_dom_sf"/>
</dbReference>
<dbReference type="OrthoDB" id="5587616at2759"/>
<dbReference type="GO" id="GO:0034080">
    <property type="term" value="P:CENP-A containing chromatin assembly"/>
    <property type="evidence" value="ECO:0007669"/>
    <property type="project" value="TreeGrafter"/>
</dbReference>
<dbReference type="Proteomes" id="UP001061958">
    <property type="component" value="Unassembled WGS sequence"/>
</dbReference>
<dbReference type="EMBL" id="BQMJ01000074">
    <property type="protein sequence ID" value="GJQ15796.1"/>
    <property type="molecule type" value="Genomic_DNA"/>
</dbReference>
<evidence type="ECO:0000256" key="1">
    <source>
        <dbReference type="ARBA" id="ARBA00022737"/>
    </source>
</evidence>
<feature type="compositionally biased region" description="Polar residues" evidence="4">
    <location>
        <begin position="159"/>
        <end position="169"/>
    </location>
</feature>
<evidence type="ECO:0000256" key="2">
    <source>
        <dbReference type="ARBA" id="ARBA00022803"/>
    </source>
</evidence>
<dbReference type="PANTHER" id="PTHR15081:SF1">
    <property type="entry name" value="NUCLEAR AUTOANTIGENIC SPERM PROTEIN"/>
    <property type="match status" value="1"/>
</dbReference>
<keyword evidence="1" id="KW-0677">Repeat</keyword>
<evidence type="ECO:0000259" key="5">
    <source>
        <dbReference type="Pfam" id="PF10516"/>
    </source>
</evidence>
<dbReference type="PANTHER" id="PTHR15081">
    <property type="entry name" value="NUCLEAR AUTOANTIGENIC SPERM PROTEIN NASP -RELATED"/>
    <property type="match status" value="1"/>
</dbReference>
<dbReference type="Pfam" id="PF10516">
    <property type="entry name" value="SHNi-TPR"/>
    <property type="match status" value="1"/>
</dbReference>
<proteinExistence type="predicted"/>
<protein>
    <recommendedName>
        <fullName evidence="5">Tetratricopeptide SHNi-TPR domain-containing protein</fullName>
    </recommendedName>
</protein>
<keyword evidence="3" id="KW-0175">Coiled coil</keyword>
<dbReference type="GO" id="GO:0006335">
    <property type="term" value="P:DNA replication-dependent chromatin assembly"/>
    <property type="evidence" value="ECO:0007669"/>
    <property type="project" value="TreeGrafter"/>
</dbReference>
<evidence type="ECO:0000256" key="3">
    <source>
        <dbReference type="SAM" id="Coils"/>
    </source>
</evidence>